<name>B7VNZ2_VIBA3</name>
<dbReference type="AlphaFoldDB" id="B7VNZ2"/>
<evidence type="ECO:0000313" key="2">
    <source>
        <dbReference type="Proteomes" id="UP000009100"/>
    </source>
</evidence>
<evidence type="ECO:0000313" key="1">
    <source>
        <dbReference type="EMBL" id="CAV18724.1"/>
    </source>
</evidence>
<dbReference type="Proteomes" id="UP000009100">
    <property type="component" value="Chromosome 1"/>
</dbReference>
<dbReference type="HOGENOM" id="CLU_2866674_0_0_6"/>
<sequence length="64" mass="7492">MGAKPNPSMFIDKRPRTKNTLDISVTDLLRDDEPISNPLYITKERIILRTFYAYFEILNKCNSL</sequence>
<dbReference type="KEGG" id="vsp:VS_1555"/>
<gene>
    <name evidence="1" type="ordered locus">VS_1555</name>
</gene>
<dbReference type="EMBL" id="FM954972">
    <property type="protein sequence ID" value="CAV18724.1"/>
    <property type="molecule type" value="Genomic_DNA"/>
</dbReference>
<proteinExistence type="predicted"/>
<organism evidence="1 2">
    <name type="scientific">Vibrio atlanticus (strain LGP32)</name>
    <name type="common">Vibrio splendidus (strain Mel32)</name>
    <dbReference type="NCBI Taxonomy" id="575788"/>
    <lineage>
        <taxon>Bacteria</taxon>
        <taxon>Pseudomonadati</taxon>
        <taxon>Pseudomonadota</taxon>
        <taxon>Gammaproteobacteria</taxon>
        <taxon>Vibrionales</taxon>
        <taxon>Vibrionaceae</taxon>
        <taxon>Vibrio</taxon>
    </lineage>
</organism>
<accession>B7VNZ2</accession>
<protein>
    <submittedName>
        <fullName evidence="1">Uncharacterized protein</fullName>
    </submittedName>
</protein>
<reference evidence="1 2" key="1">
    <citation type="submission" date="2009-02" db="EMBL/GenBank/DDBJ databases">
        <title>Vibrio splendidus str. LGP32 complete genome.</title>
        <authorList>
            <person name="Mazel D."/>
            <person name="Le Roux F."/>
        </authorList>
    </citation>
    <scope>NUCLEOTIDE SEQUENCE [LARGE SCALE GENOMIC DNA]</scope>
    <source>
        <strain evidence="1 2">LGP32</strain>
    </source>
</reference>
<dbReference type="STRING" id="575788.VS_1555"/>